<keyword evidence="4" id="KW-0862">Zinc</keyword>
<dbReference type="GO" id="GO:0005634">
    <property type="term" value="C:nucleus"/>
    <property type="evidence" value="ECO:0007669"/>
    <property type="project" value="UniProtKB-SubCell"/>
</dbReference>
<dbReference type="SUPFAM" id="SSF53098">
    <property type="entry name" value="Ribonuclease H-like"/>
    <property type="match status" value="1"/>
</dbReference>
<accession>A0AAV8ZDB2</accession>
<organism evidence="6 7">
    <name type="scientific">Rhamnusium bicolor</name>
    <dbReference type="NCBI Taxonomy" id="1586634"/>
    <lineage>
        <taxon>Eukaryota</taxon>
        <taxon>Metazoa</taxon>
        <taxon>Ecdysozoa</taxon>
        <taxon>Arthropoda</taxon>
        <taxon>Hexapoda</taxon>
        <taxon>Insecta</taxon>
        <taxon>Pterygota</taxon>
        <taxon>Neoptera</taxon>
        <taxon>Endopterygota</taxon>
        <taxon>Coleoptera</taxon>
        <taxon>Polyphaga</taxon>
        <taxon>Cucujiformia</taxon>
        <taxon>Chrysomeloidea</taxon>
        <taxon>Cerambycidae</taxon>
        <taxon>Lepturinae</taxon>
        <taxon>Rhagiini</taxon>
        <taxon>Rhamnusium</taxon>
    </lineage>
</organism>
<evidence type="ECO:0000256" key="5">
    <source>
        <dbReference type="ARBA" id="ARBA00023242"/>
    </source>
</evidence>
<dbReference type="PANTHER" id="PTHR46481:SF10">
    <property type="entry name" value="ZINC FINGER BED DOMAIN-CONTAINING PROTEIN 39"/>
    <property type="match status" value="1"/>
</dbReference>
<proteinExistence type="predicted"/>
<keyword evidence="3" id="KW-0863">Zinc-finger</keyword>
<dbReference type="AlphaFoldDB" id="A0AAV8ZDB2"/>
<dbReference type="InterPro" id="IPR012337">
    <property type="entry name" value="RNaseH-like_sf"/>
</dbReference>
<dbReference type="Proteomes" id="UP001162156">
    <property type="component" value="Unassembled WGS sequence"/>
</dbReference>
<comment type="caution">
    <text evidence="6">The sequence shown here is derived from an EMBL/GenBank/DDBJ whole genome shotgun (WGS) entry which is preliminary data.</text>
</comment>
<evidence type="ECO:0000256" key="4">
    <source>
        <dbReference type="ARBA" id="ARBA00022833"/>
    </source>
</evidence>
<reference evidence="6" key="1">
    <citation type="journal article" date="2023" name="Insect Mol. Biol.">
        <title>Genome sequencing provides insights into the evolution of gene families encoding plant cell wall-degrading enzymes in longhorned beetles.</title>
        <authorList>
            <person name="Shin N.R."/>
            <person name="Okamura Y."/>
            <person name="Kirsch R."/>
            <person name="Pauchet Y."/>
        </authorList>
    </citation>
    <scope>NUCLEOTIDE SEQUENCE</scope>
    <source>
        <strain evidence="6">RBIC_L_NR</strain>
    </source>
</reference>
<gene>
    <name evidence="6" type="ORF">NQ314_005730</name>
</gene>
<evidence type="ECO:0000313" key="7">
    <source>
        <dbReference type="Proteomes" id="UP001162156"/>
    </source>
</evidence>
<evidence type="ECO:0000256" key="3">
    <source>
        <dbReference type="ARBA" id="ARBA00022771"/>
    </source>
</evidence>
<comment type="subcellular location">
    <subcellularLocation>
        <location evidence="1">Nucleus</location>
    </subcellularLocation>
</comment>
<sequence length="136" mass="15954">MFQEKNRHLPCFAHTLDLTASDNENMKPLIEKVKKTITYFKQSVNAADELRRVQPEDKTLKLKQSLPTRWNSVFYMLERFLMLNKYVASIILSDSKAPEIMTASELEEIKEFIQILKPIESVSKELSGEKYIYHIK</sequence>
<evidence type="ECO:0000256" key="1">
    <source>
        <dbReference type="ARBA" id="ARBA00004123"/>
    </source>
</evidence>
<evidence type="ECO:0000256" key="2">
    <source>
        <dbReference type="ARBA" id="ARBA00022723"/>
    </source>
</evidence>
<keyword evidence="5" id="KW-0539">Nucleus</keyword>
<name>A0AAV8ZDB2_9CUCU</name>
<keyword evidence="2" id="KW-0479">Metal-binding</keyword>
<dbReference type="EMBL" id="JANEYF010001590">
    <property type="protein sequence ID" value="KAJ8962434.1"/>
    <property type="molecule type" value="Genomic_DNA"/>
</dbReference>
<dbReference type="GO" id="GO:0008270">
    <property type="term" value="F:zinc ion binding"/>
    <property type="evidence" value="ECO:0007669"/>
    <property type="project" value="UniProtKB-KW"/>
</dbReference>
<dbReference type="PANTHER" id="PTHR46481">
    <property type="entry name" value="ZINC FINGER BED DOMAIN-CONTAINING PROTEIN 4"/>
    <property type="match status" value="1"/>
</dbReference>
<protein>
    <submittedName>
        <fullName evidence="6">Uncharacterized protein</fullName>
    </submittedName>
</protein>
<evidence type="ECO:0000313" key="6">
    <source>
        <dbReference type="EMBL" id="KAJ8962434.1"/>
    </source>
</evidence>
<keyword evidence="7" id="KW-1185">Reference proteome</keyword>
<dbReference type="InterPro" id="IPR052035">
    <property type="entry name" value="ZnF_BED_domain_contain"/>
</dbReference>